<gene>
    <name evidence="2" type="ORF">ACFOEN_05670</name>
</gene>
<protein>
    <submittedName>
        <fullName evidence="2">Type II toxin-antitoxin system VapB family antitoxin</fullName>
    </submittedName>
</protein>
<evidence type="ECO:0000313" key="3">
    <source>
        <dbReference type="Proteomes" id="UP001595556"/>
    </source>
</evidence>
<keyword evidence="3" id="KW-1185">Reference proteome</keyword>
<organism evidence="2 3">
    <name type="scientific">Piscinibacterium candidicorallinum</name>
    <dbReference type="NCBI Taxonomy" id="1793872"/>
    <lineage>
        <taxon>Bacteria</taxon>
        <taxon>Pseudomonadati</taxon>
        <taxon>Pseudomonadota</taxon>
        <taxon>Betaproteobacteria</taxon>
        <taxon>Burkholderiales</taxon>
        <taxon>Piscinibacterium</taxon>
    </lineage>
</organism>
<proteinExistence type="predicted"/>
<feature type="compositionally biased region" description="Low complexity" evidence="1">
    <location>
        <begin position="73"/>
        <end position="87"/>
    </location>
</feature>
<dbReference type="RefSeq" id="WP_377301892.1">
    <property type="nucleotide sequence ID" value="NZ_CP180191.1"/>
</dbReference>
<evidence type="ECO:0000256" key="1">
    <source>
        <dbReference type="SAM" id="MobiDB-lite"/>
    </source>
</evidence>
<feature type="region of interest" description="Disordered" evidence="1">
    <location>
        <begin position="73"/>
        <end position="95"/>
    </location>
</feature>
<dbReference type="EMBL" id="JBHRTI010000003">
    <property type="protein sequence ID" value="MFC3147129.1"/>
    <property type="molecule type" value="Genomic_DNA"/>
</dbReference>
<comment type="caution">
    <text evidence="2">The sequence shown here is derived from an EMBL/GenBank/DDBJ whole genome shotgun (WGS) entry which is preliminary data.</text>
</comment>
<dbReference type="InterPro" id="IPR019239">
    <property type="entry name" value="VapB_antitoxin"/>
</dbReference>
<accession>A0ABV7H3V5</accession>
<dbReference type="Pfam" id="PF09957">
    <property type="entry name" value="VapB_antitoxin"/>
    <property type="match status" value="1"/>
</dbReference>
<evidence type="ECO:0000313" key="2">
    <source>
        <dbReference type="EMBL" id="MFC3147129.1"/>
    </source>
</evidence>
<dbReference type="Proteomes" id="UP001595556">
    <property type="component" value="Unassembled WGS sequence"/>
</dbReference>
<name>A0ABV7H3V5_9BURK</name>
<reference evidence="3" key="1">
    <citation type="journal article" date="2019" name="Int. J. Syst. Evol. Microbiol.">
        <title>The Global Catalogue of Microorganisms (GCM) 10K type strain sequencing project: providing services to taxonomists for standard genome sequencing and annotation.</title>
        <authorList>
            <consortium name="The Broad Institute Genomics Platform"/>
            <consortium name="The Broad Institute Genome Sequencing Center for Infectious Disease"/>
            <person name="Wu L."/>
            <person name="Ma J."/>
        </authorList>
    </citation>
    <scope>NUCLEOTIDE SEQUENCE [LARGE SCALE GENOMIC DNA]</scope>
    <source>
        <strain evidence="3">KCTC 52168</strain>
    </source>
</reference>
<sequence>MRTNIELDDELIAYVQAEGGHKTKREAVEAALKEYRRRLAMRALLNMAGKVEFSGSGAELRGKGDSTALLVQEPSAVHAPPEVAAPRAPRKARGT</sequence>